<dbReference type="InterPro" id="IPR051532">
    <property type="entry name" value="Ester_Hydrolysis_Enzymes"/>
</dbReference>
<dbReference type="CDD" id="cd01832">
    <property type="entry name" value="SGNH_hydrolase_like_1"/>
    <property type="match status" value="1"/>
</dbReference>
<keyword evidence="4" id="KW-1185">Reference proteome</keyword>
<dbReference type="PANTHER" id="PTHR30383">
    <property type="entry name" value="THIOESTERASE 1/PROTEASE 1/LYSOPHOSPHOLIPASE L1"/>
    <property type="match status" value="1"/>
</dbReference>
<dbReference type="Pfam" id="PF13472">
    <property type="entry name" value="Lipase_GDSL_2"/>
    <property type="match status" value="1"/>
</dbReference>
<dbReference type="EMBL" id="JACRUL010000023">
    <property type="protein sequence ID" value="MBC5844877.1"/>
    <property type="molecule type" value="Genomic_DNA"/>
</dbReference>
<dbReference type="Proteomes" id="UP000641454">
    <property type="component" value="Unassembled WGS sequence"/>
</dbReference>
<comment type="caution">
    <text evidence="3">The sequence shown here is derived from an EMBL/GenBank/DDBJ whole genome shotgun (WGS) entry which is preliminary data.</text>
</comment>
<evidence type="ECO:0000313" key="3">
    <source>
        <dbReference type="EMBL" id="MBC5844877.1"/>
    </source>
</evidence>
<feature type="chain" id="PRO_5036989356" evidence="1">
    <location>
        <begin position="22"/>
        <end position="237"/>
    </location>
</feature>
<feature type="domain" description="SGNH hydrolase-type esterase" evidence="2">
    <location>
        <begin position="36"/>
        <end position="216"/>
    </location>
</feature>
<proteinExistence type="predicted"/>
<evidence type="ECO:0000313" key="4">
    <source>
        <dbReference type="Proteomes" id="UP000641454"/>
    </source>
</evidence>
<dbReference type="InterPro" id="IPR036514">
    <property type="entry name" value="SGNH_hydro_sf"/>
</dbReference>
<evidence type="ECO:0000259" key="2">
    <source>
        <dbReference type="Pfam" id="PF13472"/>
    </source>
</evidence>
<keyword evidence="3" id="KW-0378">Hydrolase</keyword>
<dbReference type="PANTHER" id="PTHR30383:SF5">
    <property type="entry name" value="SGNH HYDROLASE-TYPE ESTERASE DOMAIN-CONTAINING PROTEIN"/>
    <property type="match status" value="1"/>
</dbReference>
<organism evidence="3 4">
    <name type="scientific">Flavobacterium muglaense</name>
    <dbReference type="NCBI Taxonomy" id="2764716"/>
    <lineage>
        <taxon>Bacteria</taxon>
        <taxon>Pseudomonadati</taxon>
        <taxon>Bacteroidota</taxon>
        <taxon>Flavobacteriia</taxon>
        <taxon>Flavobacteriales</taxon>
        <taxon>Flavobacteriaceae</taxon>
        <taxon>Flavobacterium</taxon>
    </lineage>
</organism>
<dbReference type="Gene3D" id="3.40.50.1110">
    <property type="entry name" value="SGNH hydrolase"/>
    <property type="match status" value="1"/>
</dbReference>
<gene>
    <name evidence="3" type="ORF">H8R25_10555</name>
</gene>
<sequence>MKLKNLILVMILPLMNITSCISTKKTNTTVPFRYLALGDSYTIGQSVCKACSFPAQIQSQLQANNPHNAYTKDIIAQTGWTTTNLLKAIDDHNPDSNYDLVTLLIGVNNQFQNKDFDIYQQEFPALVHKAIAFAKAKKTNLIVLSIPDYAYTPYGLQKGKTKRITEEINRYNAFAKAYCTAHNIHFITITDITRQGLTNPKLVTTDGLHPSKKAYSLIADRILVQLQGINKNQTKRP</sequence>
<reference evidence="3 4" key="1">
    <citation type="submission" date="2020-08" db="EMBL/GenBank/DDBJ databases">
        <title>Description of novel Flavobacterium F-392 isolate.</title>
        <authorList>
            <person name="Saticioglu I.B."/>
            <person name="Duman M."/>
            <person name="Altun S."/>
        </authorList>
    </citation>
    <scope>NUCLEOTIDE SEQUENCE [LARGE SCALE GENOMIC DNA]</scope>
    <source>
        <strain evidence="3 4">F-392</strain>
    </source>
</reference>
<evidence type="ECO:0000256" key="1">
    <source>
        <dbReference type="SAM" id="SignalP"/>
    </source>
</evidence>
<name>A0A923N0P5_9FLAO</name>
<dbReference type="AlphaFoldDB" id="A0A923N0P5"/>
<protein>
    <submittedName>
        <fullName evidence="3">SGNH/GDSL hydrolase family protein</fullName>
    </submittedName>
</protein>
<dbReference type="SUPFAM" id="SSF52266">
    <property type="entry name" value="SGNH hydrolase"/>
    <property type="match status" value="1"/>
</dbReference>
<keyword evidence="1" id="KW-0732">Signal</keyword>
<dbReference type="GO" id="GO:0004622">
    <property type="term" value="F:phosphatidylcholine lysophospholipase activity"/>
    <property type="evidence" value="ECO:0007669"/>
    <property type="project" value="TreeGrafter"/>
</dbReference>
<feature type="signal peptide" evidence="1">
    <location>
        <begin position="1"/>
        <end position="21"/>
    </location>
</feature>
<dbReference type="InterPro" id="IPR013830">
    <property type="entry name" value="SGNH_hydro"/>
</dbReference>
<accession>A0A923N0P5</accession>